<dbReference type="InterPro" id="IPR024516">
    <property type="entry name" value="Mce_C"/>
</dbReference>
<feature type="domain" description="Mce/MlaD" evidence="2">
    <location>
        <begin position="50"/>
        <end position="125"/>
    </location>
</feature>
<dbReference type="PANTHER" id="PTHR33371:SF4">
    <property type="entry name" value="INTERMEMBRANE PHOSPHOLIPID TRANSPORT SYSTEM BINDING PROTEIN MLAD"/>
    <property type="match status" value="1"/>
</dbReference>
<dbReference type="InterPro" id="IPR052336">
    <property type="entry name" value="MlaD_Phospholipid_Transporter"/>
</dbReference>
<keyword evidence="1" id="KW-0812">Transmembrane</keyword>
<dbReference type="EMBL" id="RJKE01000001">
    <property type="protein sequence ID" value="ROO89751.1"/>
    <property type="molecule type" value="Genomic_DNA"/>
</dbReference>
<dbReference type="AlphaFoldDB" id="A0A3N1D8C9"/>
<keyword evidence="1" id="KW-0472">Membrane</keyword>
<dbReference type="Pfam" id="PF11887">
    <property type="entry name" value="Mce4_CUP1"/>
    <property type="match status" value="1"/>
</dbReference>
<dbReference type="Proteomes" id="UP000272400">
    <property type="component" value="Unassembled WGS sequence"/>
</dbReference>
<evidence type="ECO:0000313" key="4">
    <source>
        <dbReference type="EMBL" id="ROO89751.1"/>
    </source>
</evidence>
<proteinExistence type="predicted"/>
<dbReference type="InterPro" id="IPR003399">
    <property type="entry name" value="Mce/MlaD"/>
</dbReference>
<evidence type="ECO:0000313" key="5">
    <source>
        <dbReference type="Proteomes" id="UP000272400"/>
    </source>
</evidence>
<feature type="transmembrane region" description="Helical" evidence="1">
    <location>
        <begin position="20"/>
        <end position="39"/>
    </location>
</feature>
<evidence type="ECO:0000256" key="1">
    <source>
        <dbReference type="SAM" id="Phobius"/>
    </source>
</evidence>
<dbReference type="Pfam" id="PF02470">
    <property type="entry name" value="MlaD"/>
    <property type="match status" value="1"/>
</dbReference>
<sequence length="373" mass="38860">MARGAREARGGAKRGPALGVLIKFTAFAIATSLLTYVIGAQIVGADYGDKYELKASFEDVGGLIKGDLVKVAGAPVGKVSAVEVAAGRAVVTMEVEKDLRLPADSTAEIRWRNLIGQRLVYLVPGAQTGRYLEDGATLAATKAVVDLGEIVNSLGPLTGSLDPDQLNKILQATAAMLDGNGDDIGLMTVGLQNLVGSLATRKDDLTSILDSYSTLTETAVRRDEQIAGVIDDLVAISEAFAGNTDVLGSAGTELAQVSEVLDQVISGNQRELDRTVANLDTVVKTAVGNIDELDQIVTGLPPALRSLFAVTNGGHYVRINAMCLNIVQGECPTQMKLSGPGNTTSRQQMLDGQETLADLVARLTGSAPEGGNG</sequence>
<dbReference type="OrthoDB" id="9771725at2"/>
<protein>
    <submittedName>
        <fullName evidence="4">Phospholipid/cholesterol/gamma-HCH transport system substrate-binding protein</fullName>
    </submittedName>
</protein>
<dbReference type="PANTHER" id="PTHR33371">
    <property type="entry name" value="INTERMEMBRANE PHOSPHOLIPID TRANSPORT SYSTEM BINDING PROTEIN MLAD-RELATED"/>
    <property type="match status" value="1"/>
</dbReference>
<keyword evidence="1" id="KW-1133">Transmembrane helix</keyword>
<feature type="domain" description="Mammalian cell entry C-terminal" evidence="3">
    <location>
        <begin position="130"/>
        <end position="283"/>
    </location>
</feature>
<evidence type="ECO:0000259" key="3">
    <source>
        <dbReference type="Pfam" id="PF11887"/>
    </source>
</evidence>
<dbReference type="RefSeq" id="WP_123668792.1">
    <property type="nucleotide sequence ID" value="NZ_RJKE01000001.1"/>
</dbReference>
<reference evidence="4 5" key="1">
    <citation type="submission" date="2018-11" db="EMBL/GenBank/DDBJ databases">
        <title>Sequencing the genomes of 1000 actinobacteria strains.</title>
        <authorList>
            <person name="Klenk H.-P."/>
        </authorList>
    </citation>
    <scope>NUCLEOTIDE SEQUENCE [LARGE SCALE GENOMIC DNA]</scope>
    <source>
        <strain evidence="4 5">DSM 44254</strain>
    </source>
</reference>
<comment type="caution">
    <text evidence="4">The sequence shown here is derived from an EMBL/GenBank/DDBJ whole genome shotgun (WGS) entry which is preliminary data.</text>
</comment>
<dbReference type="InterPro" id="IPR005693">
    <property type="entry name" value="Mce"/>
</dbReference>
<name>A0A3N1D8C9_9ACTN</name>
<keyword evidence="5" id="KW-1185">Reference proteome</keyword>
<dbReference type="NCBIfam" id="TIGR00996">
    <property type="entry name" value="Mtu_fam_mce"/>
    <property type="match status" value="1"/>
</dbReference>
<evidence type="ECO:0000259" key="2">
    <source>
        <dbReference type="Pfam" id="PF02470"/>
    </source>
</evidence>
<gene>
    <name evidence="4" type="ORF">EDD29_7458</name>
</gene>
<accession>A0A3N1D8C9</accession>
<organism evidence="4 5">
    <name type="scientific">Actinocorallia herbida</name>
    <dbReference type="NCBI Taxonomy" id="58109"/>
    <lineage>
        <taxon>Bacteria</taxon>
        <taxon>Bacillati</taxon>
        <taxon>Actinomycetota</taxon>
        <taxon>Actinomycetes</taxon>
        <taxon>Streptosporangiales</taxon>
        <taxon>Thermomonosporaceae</taxon>
        <taxon>Actinocorallia</taxon>
    </lineage>
</organism>